<dbReference type="EMBL" id="JBEAFC010000014">
    <property type="protein sequence ID" value="KAL1532923.1"/>
    <property type="molecule type" value="Genomic_DNA"/>
</dbReference>
<feature type="transmembrane region" description="Helical" evidence="12">
    <location>
        <begin position="457"/>
        <end position="476"/>
    </location>
</feature>
<evidence type="ECO:0000256" key="9">
    <source>
        <dbReference type="ARBA" id="ARBA00023136"/>
    </source>
</evidence>
<evidence type="ECO:0000256" key="12">
    <source>
        <dbReference type="SAM" id="Phobius"/>
    </source>
</evidence>
<feature type="transmembrane region" description="Helical" evidence="12">
    <location>
        <begin position="566"/>
        <end position="584"/>
    </location>
</feature>
<dbReference type="Proteomes" id="UP001567538">
    <property type="component" value="Unassembled WGS sequence"/>
</dbReference>
<evidence type="ECO:0000256" key="6">
    <source>
        <dbReference type="ARBA" id="ARBA00022958"/>
    </source>
</evidence>
<keyword evidence="2" id="KW-0813">Transport</keyword>
<dbReference type="GO" id="GO:0006813">
    <property type="term" value="P:potassium ion transport"/>
    <property type="evidence" value="ECO:0007669"/>
    <property type="project" value="UniProtKB-KW"/>
</dbReference>
<evidence type="ECO:0000256" key="4">
    <source>
        <dbReference type="ARBA" id="ARBA00022538"/>
    </source>
</evidence>
<protein>
    <submittedName>
        <fullName evidence="14">Cation/calcium exchanger 4-like</fullName>
    </submittedName>
</protein>
<evidence type="ECO:0000313" key="14">
    <source>
        <dbReference type="EMBL" id="KAL1532923.1"/>
    </source>
</evidence>
<dbReference type="GO" id="GO:0006814">
    <property type="term" value="P:sodium ion transport"/>
    <property type="evidence" value="ECO:0007669"/>
    <property type="project" value="UniProtKB-KW"/>
</dbReference>
<evidence type="ECO:0000256" key="11">
    <source>
        <dbReference type="ARBA" id="ARBA00038187"/>
    </source>
</evidence>
<keyword evidence="7 12" id="KW-1133">Transmembrane helix</keyword>
<comment type="similarity">
    <text evidence="11">Belongs to the Ca(2+):cation antiporter (CaCA) (TC 2.A.19) family. Cation/calcium exchanger (CCX) subfamily.</text>
</comment>
<accession>A0ABD1FQE9</accession>
<feature type="transmembrane region" description="Helical" evidence="12">
    <location>
        <begin position="126"/>
        <end position="147"/>
    </location>
</feature>
<feature type="transmembrane region" description="Helical" evidence="12">
    <location>
        <begin position="259"/>
        <end position="281"/>
    </location>
</feature>
<gene>
    <name evidence="14" type="ORF">AAHA92_32875</name>
</gene>
<keyword evidence="9 12" id="KW-0472">Membrane</keyword>
<dbReference type="PANTHER" id="PTHR12266:SF0">
    <property type="entry name" value="MITOCHONDRIAL SODIUM_CALCIUM EXCHANGER PROTEIN"/>
    <property type="match status" value="1"/>
</dbReference>
<evidence type="ECO:0000259" key="13">
    <source>
        <dbReference type="Pfam" id="PF01699"/>
    </source>
</evidence>
<feature type="transmembrane region" description="Helical" evidence="12">
    <location>
        <begin position="202"/>
        <end position="221"/>
    </location>
</feature>
<keyword evidence="8" id="KW-0915">Sodium</keyword>
<proteinExistence type="inferred from homology"/>
<sequence>MGFLGYLKRSKFRGSCSGLCVLILLLFFGFKNGGYPSPFSEKPLLNYHQKKGVIDDRLRNSSIIDPINQRRNFQSSKNPTICTEIYEHSGYGTECEYLRANPDCNSGGFLNYLIFFYCDCAEVTPLGYFVLGIWLLALFYLLGNTAADYFCCCLEMLSNLLKLPPTVAGVTLLPLGNGAPDVFASIAAFAGKDSGDVGLNSVLGGAVFVTCIVVGTVSLCVADKNVQIDRRCFLRDVGFFLIAILSLWAILFVGEVSLWGAIMFALIYVFYAICVAASELLRNRERVLLSSDGWSSRPLLPLCGNAEGDIEHPLLDSGDGVPYLEKSRLPHWMWASHVAIYSHEPGKRGDDGSEKVLWGWNEQDGSCERAWCSWSGMCKLLEMPLAIPRRLTIPIVEEGRWSKTCGVCSAFLAPILVAFVWSSANMTICLICAVIGATLGLLALIFTRAEHPPTKLLLPWVLGGFLMSIVWFYMIANELVALMVALGVIMRIKASLLGLTILAWGNSMGDLMSNMAIALNGGHGVQVAMSGCYAGPMFNILVGLGVSLLIGAWSKKPASYVVPEDSSLYFTLGFLTVGLVWALVVLPRNDMRPTRLLGVGLMVLYLGFLSLRVCIAVGDGSIT</sequence>
<feature type="transmembrane region" description="Helical" evidence="12">
    <location>
        <begin position="596"/>
        <end position="618"/>
    </location>
</feature>
<keyword evidence="15" id="KW-1185">Reference proteome</keyword>
<feature type="domain" description="Sodium/calcium exchanger membrane region" evidence="13">
    <location>
        <begin position="461"/>
        <end position="612"/>
    </location>
</feature>
<dbReference type="PANTHER" id="PTHR12266">
    <property type="entry name" value="NA+/CA2+ K+ INDEPENDENT EXCHANGER"/>
    <property type="match status" value="1"/>
</dbReference>
<dbReference type="AlphaFoldDB" id="A0ABD1FQE9"/>
<feature type="transmembrane region" description="Helical" evidence="12">
    <location>
        <begin position="12"/>
        <end position="30"/>
    </location>
</feature>
<dbReference type="Gene3D" id="1.20.1420.30">
    <property type="entry name" value="NCX, central ion-binding region"/>
    <property type="match status" value="2"/>
</dbReference>
<dbReference type="InterPro" id="IPR044880">
    <property type="entry name" value="NCX_ion-bd_dom_sf"/>
</dbReference>
<name>A0ABD1FQE9_SALDI</name>
<keyword evidence="5 12" id="KW-0812">Transmembrane</keyword>
<reference evidence="14 15" key="1">
    <citation type="submission" date="2024-06" db="EMBL/GenBank/DDBJ databases">
        <title>A chromosome level genome sequence of Diviner's sage (Salvia divinorum).</title>
        <authorList>
            <person name="Ford S.A."/>
            <person name="Ro D.-K."/>
            <person name="Ness R.W."/>
            <person name="Phillips M.A."/>
        </authorList>
    </citation>
    <scope>NUCLEOTIDE SEQUENCE [LARGE SCALE GENOMIC DNA]</scope>
    <source>
        <strain evidence="14">SAF-2024a</strain>
        <tissue evidence="14">Leaf</tissue>
    </source>
</reference>
<evidence type="ECO:0000256" key="5">
    <source>
        <dbReference type="ARBA" id="ARBA00022692"/>
    </source>
</evidence>
<keyword evidence="10" id="KW-0739">Sodium transport</keyword>
<evidence type="ECO:0000256" key="3">
    <source>
        <dbReference type="ARBA" id="ARBA00022449"/>
    </source>
</evidence>
<comment type="subcellular location">
    <subcellularLocation>
        <location evidence="1">Membrane</location>
        <topology evidence="1">Multi-pass membrane protein</topology>
    </subcellularLocation>
</comment>
<dbReference type="GO" id="GO:0016020">
    <property type="term" value="C:membrane"/>
    <property type="evidence" value="ECO:0007669"/>
    <property type="project" value="UniProtKB-SubCell"/>
</dbReference>
<evidence type="ECO:0000256" key="8">
    <source>
        <dbReference type="ARBA" id="ARBA00023053"/>
    </source>
</evidence>
<feature type="transmembrane region" description="Helical" evidence="12">
    <location>
        <begin position="167"/>
        <end position="190"/>
    </location>
</feature>
<comment type="caution">
    <text evidence="14">The sequence shown here is derived from an EMBL/GenBank/DDBJ whole genome shotgun (WGS) entry which is preliminary data.</text>
</comment>
<evidence type="ECO:0000256" key="1">
    <source>
        <dbReference type="ARBA" id="ARBA00004141"/>
    </source>
</evidence>
<feature type="domain" description="Sodium/calcium exchanger membrane region" evidence="13">
    <location>
        <begin position="132"/>
        <end position="273"/>
    </location>
</feature>
<keyword evidence="3" id="KW-0050">Antiport</keyword>
<dbReference type="GO" id="GO:0015297">
    <property type="term" value="F:antiporter activity"/>
    <property type="evidence" value="ECO:0007669"/>
    <property type="project" value="UniProtKB-KW"/>
</dbReference>
<feature type="transmembrane region" description="Helical" evidence="12">
    <location>
        <begin position="233"/>
        <end position="253"/>
    </location>
</feature>
<keyword evidence="6" id="KW-0630">Potassium</keyword>
<keyword evidence="10" id="KW-0406">Ion transport</keyword>
<organism evidence="14 15">
    <name type="scientific">Salvia divinorum</name>
    <name type="common">Maria pastora</name>
    <name type="synonym">Diviner's sage</name>
    <dbReference type="NCBI Taxonomy" id="28513"/>
    <lineage>
        <taxon>Eukaryota</taxon>
        <taxon>Viridiplantae</taxon>
        <taxon>Streptophyta</taxon>
        <taxon>Embryophyta</taxon>
        <taxon>Tracheophyta</taxon>
        <taxon>Spermatophyta</taxon>
        <taxon>Magnoliopsida</taxon>
        <taxon>eudicotyledons</taxon>
        <taxon>Gunneridae</taxon>
        <taxon>Pentapetalae</taxon>
        <taxon>asterids</taxon>
        <taxon>lamiids</taxon>
        <taxon>Lamiales</taxon>
        <taxon>Lamiaceae</taxon>
        <taxon>Nepetoideae</taxon>
        <taxon>Mentheae</taxon>
        <taxon>Salviinae</taxon>
        <taxon>Salvia</taxon>
        <taxon>Salvia subgen. Calosphace</taxon>
    </lineage>
</organism>
<dbReference type="InterPro" id="IPR004837">
    <property type="entry name" value="NaCa_Exmemb"/>
</dbReference>
<evidence type="ECO:0000256" key="7">
    <source>
        <dbReference type="ARBA" id="ARBA00022989"/>
    </source>
</evidence>
<dbReference type="Pfam" id="PF01699">
    <property type="entry name" value="Na_Ca_ex"/>
    <property type="match status" value="2"/>
</dbReference>
<feature type="transmembrane region" description="Helical" evidence="12">
    <location>
        <begin position="482"/>
        <end position="505"/>
    </location>
</feature>
<evidence type="ECO:0000256" key="2">
    <source>
        <dbReference type="ARBA" id="ARBA00022448"/>
    </source>
</evidence>
<feature type="transmembrane region" description="Helical" evidence="12">
    <location>
        <begin position="427"/>
        <end position="445"/>
    </location>
</feature>
<keyword evidence="4" id="KW-0633">Potassium transport</keyword>
<evidence type="ECO:0000256" key="10">
    <source>
        <dbReference type="ARBA" id="ARBA00023201"/>
    </source>
</evidence>
<dbReference type="InterPro" id="IPR051359">
    <property type="entry name" value="CaCA_antiporter"/>
</dbReference>
<feature type="transmembrane region" description="Helical" evidence="12">
    <location>
        <begin position="537"/>
        <end position="554"/>
    </location>
</feature>
<evidence type="ECO:0000313" key="15">
    <source>
        <dbReference type="Proteomes" id="UP001567538"/>
    </source>
</evidence>